<accession>A0A7S3K2M6</accession>
<proteinExistence type="predicted"/>
<reference evidence="1" key="1">
    <citation type="submission" date="2021-01" db="EMBL/GenBank/DDBJ databases">
        <authorList>
            <person name="Corre E."/>
            <person name="Pelletier E."/>
            <person name="Niang G."/>
            <person name="Scheremetjew M."/>
            <person name="Finn R."/>
            <person name="Kale V."/>
            <person name="Holt S."/>
            <person name="Cochrane G."/>
            <person name="Meng A."/>
            <person name="Brown T."/>
            <person name="Cohen L."/>
        </authorList>
    </citation>
    <scope>NUCLEOTIDE SEQUENCE</scope>
    <source>
        <strain evidence="1">CCMP1510</strain>
    </source>
</reference>
<dbReference type="AlphaFoldDB" id="A0A7S3K2M6"/>
<dbReference type="EMBL" id="HBIJ01018688">
    <property type="protein sequence ID" value="CAE0371531.1"/>
    <property type="molecule type" value="Transcribed_RNA"/>
</dbReference>
<sequence>MIYLAWRGIEAAANEDECNSFGECVEYFTNIGKSAPEPLRGLALYHAERLAQRCKARIKRNGLPEEPGELSDALIDVYALESAGVSHSELKIHCQQIAKKIRDTRGKNAVASSFLGYDPLGLGGSKYAKIDANRSLHERIQEDLKSIRQRLKLYPNDLRPITYAMLTAFYTDRLGLDLLDHGTAGMTLESVLRSSLPIARKAYLIEDLQQPPNFDLWLDILACVATVIDVASNFGEFSLRKWLVPDEYAFIVRPDNIQFAIHNKDIHAVAELVRLARIFLTDIHDPLAQAVLDIGIPFLIQNASYQEQEPNQDKEQHLVQEQQNTNPWQPRAESSLPYARFKANIDAARALYQPIRRGFGPALPHIKELYKSLAASSPAFGDALFSSSSDNNNNEDHIKPYISEIDQYAQCAVRLFTDNAITNLKASAYDGAARAPDESSDSETEDLHLANGFSGLHSIISLRDRAAGRLAGLLKWKALTDGRLPRFGFDASLAPAAKRRRRMLR</sequence>
<organism evidence="1">
    <name type="scientific">Aureoumbra lagunensis</name>
    <dbReference type="NCBI Taxonomy" id="44058"/>
    <lineage>
        <taxon>Eukaryota</taxon>
        <taxon>Sar</taxon>
        <taxon>Stramenopiles</taxon>
        <taxon>Ochrophyta</taxon>
        <taxon>Pelagophyceae</taxon>
        <taxon>Pelagomonadales</taxon>
        <taxon>Aureoumbra</taxon>
    </lineage>
</organism>
<gene>
    <name evidence="1" type="ORF">ALAG00032_LOCUS12313</name>
</gene>
<evidence type="ECO:0000313" key="1">
    <source>
        <dbReference type="EMBL" id="CAE0371531.1"/>
    </source>
</evidence>
<protein>
    <submittedName>
        <fullName evidence="1">Uncharacterized protein</fullName>
    </submittedName>
</protein>
<name>A0A7S3K2M6_9STRA</name>